<dbReference type="Proteomes" id="UP000599074">
    <property type="component" value="Unassembled WGS sequence"/>
</dbReference>
<organism evidence="2 3">
    <name type="scientific">Planosporangium mesophilum</name>
    <dbReference type="NCBI Taxonomy" id="689768"/>
    <lineage>
        <taxon>Bacteria</taxon>
        <taxon>Bacillati</taxon>
        <taxon>Actinomycetota</taxon>
        <taxon>Actinomycetes</taxon>
        <taxon>Micromonosporales</taxon>
        <taxon>Micromonosporaceae</taxon>
        <taxon>Planosporangium</taxon>
    </lineage>
</organism>
<dbReference type="SUPFAM" id="SSF46785">
    <property type="entry name" value="Winged helix' DNA-binding domain"/>
    <property type="match status" value="1"/>
</dbReference>
<evidence type="ECO:0000313" key="3">
    <source>
        <dbReference type="Proteomes" id="UP000599074"/>
    </source>
</evidence>
<keyword evidence="3" id="KW-1185">Reference proteome</keyword>
<dbReference type="Gene3D" id="1.10.10.10">
    <property type="entry name" value="Winged helix-like DNA-binding domain superfamily/Winged helix DNA-binding domain"/>
    <property type="match status" value="1"/>
</dbReference>
<gene>
    <name evidence="2" type="ORF">Pme01_61460</name>
</gene>
<sequence length="194" mass="21446">MNFDHLADRLTTGLVRVAVAADKTDAVGLERTVAQQQALLLLARRAQEYSLSRLATELGMPIPAAQAALATLCREGLVSMEPDPSYSPHELRVALTERGRAAAPGFLNWADALLTDLDEFSEDDQRRLLQVVTNQILALQQRGQIPITKMCVTCRFFDGYAHVGTPEPHHCRLVDAPFGYRQLRLRCPDQSPGP</sequence>
<dbReference type="AlphaFoldDB" id="A0A8J3TL33"/>
<protein>
    <submittedName>
        <fullName evidence="2">MarR family transcriptional regulator</fullName>
    </submittedName>
</protein>
<dbReference type="InterPro" id="IPR036390">
    <property type="entry name" value="WH_DNA-bd_sf"/>
</dbReference>
<dbReference type="Pfam" id="PF09339">
    <property type="entry name" value="HTH_IclR"/>
    <property type="match status" value="1"/>
</dbReference>
<dbReference type="RefSeq" id="WP_168117463.1">
    <property type="nucleotide sequence ID" value="NZ_BOON01000092.1"/>
</dbReference>
<accession>A0A8J3TL33</accession>
<dbReference type="EMBL" id="BOON01000092">
    <property type="protein sequence ID" value="GII26549.1"/>
    <property type="molecule type" value="Genomic_DNA"/>
</dbReference>
<reference evidence="2" key="1">
    <citation type="submission" date="2021-01" db="EMBL/GenBank/DDBJ databases">
        <title>Whole genome shotgun sequence of Planosporangium mesophilum NBRC 109066.</title>
        <authorList>
            <person name="Komaki H."/>
            <person name="Tamura T."/>
        </authorList>
    </citation>
    <scope>NUCLEOTIDE SEQUENCE</scope>
    <source>
        <strain evidence="2">NBRC 109066</strain>
    </source>
</reference>
<dbReference type="InterPro" id="IPR005471">
    <property type="entry name" value="Tscrpt_reg_IclR_N"/>
</dbReference>
<evidence type="ECO:0000313" key="2">
    <source>
        <dbReference type="EMBL" id="GII26549.1"/>
    </source>
</evidence>
<name>A0A8J3TL33_9ACTN</name>
<comment type="caution">
    <text evidence="2">The sequence shown here is derived from an EMBL/GenBank/DDBJ whole genome shotgun (WGS) entry which is preliminary data.</text>
</comment>
<evidence type="ECO:0000259" key="1">
    <source>
        <dbReference type="Pfam" id="PF09339"/>
    </source>
</evidence>
<proteinExistence type="predicted"/>
<dbReference type="InterPro" id="IPR036388">
    <property type="entry name" value="WH-like_DNA-bd_sf"/>
</dbReference>
<dbReference type="GO" id="GO:0003677">
    <property type="term" value="F:DNA binding"/>
    <property type="evidence" value="ECO:0007669"/>
    <property type="project" value="InterPro"/>
</dbReference>
<dbReference type="GO" id="GO:0006355">
    <property type="term" value="P:regulation of DNA-templated transcription"/>
    <property type="evidence" value="ECO:0007669"/>
    <property type="project" value="InterPro"/>
</dbReference>
<feature type="domain" description="HTH iclR-type" evidence="1">
    <location>
        <begin position="39"/>
        <end position="79"/>
    </location>
</feature>